<sequence length="41" mass="4437">VELVTLIFVGSNTNITNATIGALSAVIPLVPEFYIDNFLRT</sequence>
<name>A0A0F9ECF9_9ZZZZ</name>
<evidence type="ECO:0000313" key="1">
    <source>
        <dbReference type="EMBL" id="KKL63911.1"/>
    </source>
</evidence>
<proteinExistence type="predicted"/>
<protein>
    <submittedName>
        <fullName evidence="1">Uncharacterized protein</fullName>
    </submittedName>
</protein>
<organism evidence="1">
    <name type="scientific">marine sediment metagenome</name>
    <dbReference type="NCBI Taxonomy" id="412755"/>
    <lineage>
        <taxon>unclassified sequences</taxon>
        <taxon>metagenomes</taxon>
        <taxon>ecological metagenomes</taxon>
    </lineage>
</organism>
<gene>
    <name evidence="1" type="ORF">LCGC14_2170350</name>
</gene>
<comment type="caution">
    <text evidence="1">The sequence shown here is derived from an EMBL/GenBank/DDBJ whole genome shotgun (WGS) entry which is preliminary data.</text>
</comment>
<dbReference type="AlphaFoldDB" id="A0A0F9ECF9"/>
<feature type="non-terminal residue" evidence="1">
    <location>
        <position position="1"/>
    </location>
</feature>
<reference evidence="1" key="1">
    <citation type="journal article" date="2015" name="Nature">
        <title>Complex archaea that bridge the gap between prokaryotes and eukaryotes.</title>
        <authorList>
            <person name="Spang A."/>
            <person name="Saw J.H."/>
            <person name="Jorgensen S.L."/>
            <person name="Zaremba-Niedzwiedzka K."/>
            <person name="Martijn J."/>
            <person name="Lind A.E."/>
            <person name="van Eijk R."/>
            <person name="Schleper C."/>
            <person name="Guy L."/>
            <person name="Ettema T.J."/>
        </authorList>
    </citation>
    <scope>NUCLEOTIDE SEQUENCE</scope>
</reference>
<accession>A0A0F9ECF9</accession>
<dbReference type="EMBL" id="LAZR01028007">
    <property type="protein sequence ID" value="KKL63911.1"/>
    <property type="molecule type" value="Genomic_DNA"/>
</dbReference>